<dbReference type="InterPro" id="IPR011251">
    <property type="entry name" value="Luciferase-like_dom"/>
</dbReference>
<dbReference type="GO" id="GO:0016705">
    <property type="term" value="F:oxidoreductase activity, acting on paired donors, with incorporation or reduction of molecular oxygen"/>
    <property type="evidence" value="ECO:0007669"/>
    <property type="project" value="InterPro"/>
</dbReference>
<organism evidence="3 4">
    <name type="scientific">Cellulomonas bogoriensis 69B4 = DSM 16987</name>
    <dbReference type="NCBI Taxonomy" id="1386082"/>
    <lineage>
        <taxon>Bacteria</taxon>
        <taxon>Bacillati</taxon>
        <taxon>Actinomycetota</taxon>
        <taxon>Actinomycetes</taxon>
        <taxon>Micrococcales</taxon>
        <taxon>Cellulomonadaceae</taxon>
        <taxon>Cellulomonas</taxon>
    </lineage>
</organism>
<dbReference type="PANTHER" id="PTHR43244">
    <property type="match status" value="1"/>
</dbReference>
<keyword evidence="1" id="KW-0560">Oxidoreductase</keyword>
<feature type="domain" description="Luciferase-like" evidence="2">
    <location>
        <begin position="1"/>
        <end position="294"/>
    </location>
</feature>
<evidence type="ECO:0000259" key="2">
    <source>
        <dbReference type="Pfam" id="PF00296"/>
    </source>
</evidence>
<sequence>MRFGYTLMTEQSGPRDLVRYAGAAERAGFDFEVASDHYFPWLDSQGHAPFVWSVLGGVAQATDSIELMSFVTCPILRYHPAVVAQQAATMGVLSGGRFQLNLGAGENLNEHVVGQRWPSVGERHDMLQEAVEIIRLLLEGERLTFDGQHFRVDSAYLWDRPENPVEVGVAVSGPQSIERFAPLADHLVTTEPEASILQRWDQARQDAGAGPSRKIGQIPISWDPDIDAATARAHDQFRWFAGGWKVNADLPTTEAFEGATQFVTPENVAEAIPCGPDLDAIVEAASVYWEAGFTDLAFIQVGDEKQQEFLDTAAGPLLDKLRAAAPSE</sequence>
<dbReference type="InterPro" id="IPR036661">
    <property type="entry name" value="Luciferase-like_sf"/>
</dbReference>
<dbReference type="Proteomes" id="UP000054314">
    <property type="component" value="Unassembled WGS sequence"/>
</dbReference>
<accession>A0A0A0C056</accession>
<evidence type="ECO:0000313" key="4">
    <source>
        <dbReference type="Proteomes" id="UP000054314"/>
    </source>
</evidence>
<dbReference type="RefSeq" id="WP_035058869.1">
    <property type="nucleotide sequence ID" value="NZ_AXCZ01000035.1"/>
</dbReference>
<comment type="caution">
    <text evidence="3">The sequence shown here is derived from an EMBL/GenBank/DDBJ whole genome shotgun (WGS) entry which is preliminary data.</text>
</comment>
<dbReference type="CDD" id="cd01097">
    <property type="entry name" value="Tetrahydromethanopterin_reductase"/>
    <property type="match status" value="1"/>
</dbReference>
<dbReference type="PANTHER" id="PTHR43244:SF1">
    <property type="entry name" value="5,10-METHYLENETETRAHYDROMETHANOPTERIN REDUCTASE"/>
    <property type="match status" value="1"/>
</dbReference>
<dbReference type="NCBIfam" id="TIGR03557">
    <property type="entry name" value="F420_G6P_family"/>
    <property type="match status" value="1"/>
</dbReference>
<dbReference type="EMBL" id="AXCZ01000035">
    <property type="protein sequence ID" value="KGM13576.1"/>
    <property type="molecule type" value="Genomic_DNA"/>
</dbReference>
<dbReference type="AlphaFoldDB" id="A0A0A0C056"/>
<dbReference type="InterPro" id="IPR019945">
    <property type="entry name" value="F420_G6P_DH-rel"/>
</dbReference>
<protein>
    <submittedName>
        <fullName evidence="3">5,10-methylene tetrahydromethanopterin reductase</fullName>
    </submittedName>
</protein>
<keyword evidence="4" id="KW-1185">Reference proteome</keyword>
<dbReference type="SUPFAM" id="SSF51679">
    <property type="entry name" value="Bacterial luciferase-like"/>
    <property type="match status" value="1"/>
</dbReference>
<dbReference type="Pfam" id="PF00296">
    <property type="entry name" value="Bac_luciferase"/>
    <property type="match status" value="1"/>
</dbReference>
<name>A0A0A0C056_9CELL</name>
<evidence type="ECO:0000256" key="1">
    <source>
        <dbReference type="ARBA" id="ARBA00023002"/>
    </source>
</evidence>
<proteinExistence type="predicted"/>
<reference evidence="3 4" key="1">
    <citation type="submission" date="2013-08" db="EMBL/GenBank/DDBJ databases">
        <title>Genome sequencing of Cellulomonas bogoriensis 69B4.</title>
        <authorList>
            <person name="Chen F."/>
            <person name="Li Y."/>
            <person name="Wang G."/>
        </authorList>
    </citation>
    <scope>NUCLEOTIDE SEQUENCE [LARGE SCALE GENOMIC DNA]</scope>
    <source>
        <strain evidence="3 4">69B4</strain>
    </source>
</reference>
<evidence type="ECO:0000313" key="3">
    <source>
        <dbReference type="EMBL" id="KGM13576.1"/>
    </source>
</evidence>
<dbReference type="OrthoDB" id="180193at2"/>
<gene>
    <name evidence="3" type="ORF">N869_13065</name>
</gene>
<dbReference type="InterPro" id="IPR050564">
    <property type="entry name" value="F420-G6PD/mer"/>
</dbReference>
<dbReference type="Gene3D" id="3.20.20.30">
    <property type="entry name" value="Luciferase-like domain"/>
    <property type="match status" value="1"/>
</dbReference>